<comment type="caution">
    <text evidence="22">The sequence shown here is derived from an EMBL/GenBank/DDBJ whole genome shotgun (WGS) entry which is preliminary data.</text>
</comment>
<evidence type="ECO:0000256" key="9">
    <source>
        <dbReference type="ARBA" id="ARBA00022741"/>
    </source>
</evidence>
<dbReference type="GO" id="GO:0006891">
    <property type="term" value="P:intra-Golgi vesicle-mediated transport"/>
    <property type="evidence" value="ECO:0007669"/>
    <property type="project" value="TreeGrafter"/>
</dbReference>
<evidence type="ECO:0000256" key="4">
    <source>
        <dbReference type="ARBA" id="ARBA00012674"/>
    </source>
</evidence>
<evidence type="ECO:0000256" key="1">
    <source>
        <dbReference type="ARBA" id="ARBA00004496"/>
    </source>
</evidence>
<dbReference type="OrthoDB" id="9982946at2759"/>
<evidence type="ECO:0000313" key="23">
    <source>
        <dbReference type="Proteomes" id="UP000198287"/>
    </source>
</evidence>
<evidence type="ECO:0000256" key="2">
    <source>
        <dbReference type="ARBA" id="ARBA00006914"/>
    </source>
</evidence>
<keyword evidence="10 17" id="KW-0378">Hydrolase</keyword>
<dbReference type="FunFam" id="2.40.40.20:FF:000012">
    <property type="entry name" value="Vesicle-fusing ATPase protein"/>
    <property type="match status" value="1"/>
</dbReference>
<evidence type="ECO:0000259" key="20">
    <source>
        <dbReference type="SMART" id="SM01072"/>
    </source>
</evidence>
<evidence type="ECO:0000256" key="8">
    <source>
        <dbReference type="ARBA" id="ARBA00022737"/>
    </source>
</evidence>
<evidence type="ECO:0000313" key="22">
    <source>
        <dbReference type="EMBL" id="OXA40575.1"/>
    </source>
</evidence>
<dbReference type="Gene3D" id="2.40.40.20">
    <property type="match status" value="1"/>
</dbReference>
<gene>
    <name evidence="22" type="ORF">Fcan01_24716</name>
</gene>
<evidence type="ECO:0000256" key="15">
    <source>
        <dbReference type="ARBA" id="ARBA00048883"/>
    </source>
</evidence>
<comment type="similarity">
    <text evidence="2 17">Belongs to the AAA ATPase family.</text>
</comment>
<dbReference type="InterPro" id="IPR009010">
    <property type="entry name" value="Asp_de-COase-like_dom_sf"/>
</dbReference>
<dbReference type="Pfam" id="PF17862">
    <property type="entry name" value="AAA_lid_3"/>
    <property type="match status" value="1"/>
</dbReference>
<dbReference type="InterPro" id="IPR003959">
    <property type="entry name" value="ATPase_AAA_core"/>
</dbReference>
<evidence type="ECO:0000256" key="12">
    <source>
        <dbReference type="ARBA" id="ARBA00022842"/>
    </source>
</evidence>
<dbReference type="InterPro" id="IPR029067">
    <property type="entry name" value="CDC48_domain_2-like_sf"/>
</dbReference>
<keyword evidence="13 17" id="KW-0931">ER-Golgi transport</keyword>
<evidence type="ECO:0000256" key="3">
    <source>
        <dbReference type="ARBA" id="ARBA00011643"/>
    </source>
</evidence>
<dbReference type="GO" id="GO:0016887">
    <property type="term" value="F:ATP hydrolysis activity"/>
    <property type="evidence" value="ECO:0007669"/>
    <property type="project" value="InterPro"/>
</dbReference>
<reference evidence="22 23" key="1">
    <citation type="submission" date="2015-12" db="EMBL/GenBank/DDBJ databases">
        <title>The genome of Folsomia candida.</title>
        <authorList>
            <person name="Faddeeva A."/>
            <person name="Derks M.F."/>
            <person name="Anvar Y."/>
            <person name="Smit S."/>
            <person name="Van Straalen N."/>
            <person name="Roelofs D."/>
        </authorList>
    </citation>
    <scope>NUCLEOTIDE SEQUENCE [LARGE SCALE GENOMIC DNA]</scope>
    <source>
        <strain evidence="22 23">VU population</strain>
        <tissue evidence="22">Whole body</tissue>
    </source>
</reference>
<keyword evidence="18" id="KW-0472">Membrane</keyword>
<feature type="domain" description="CDC48 N-terminal subdomain" evidence="21">
    <location>
        <begin position="28"/>
        <end position="116"/>
    </location>
</feature>
<name>A0A226D4U5_FOLCA</name>
<feature type="domain" description="CDC48" evidence="20">
    <location>
        <begin position="142"/>
        <end position="214"/>
    </location>
</feature>
<dbReference type="InterPro" id="IPR003960">
    <property type="entry name" value="ATPase_AAA_CS"/>
</dbReference>
<dbReference type="Pfam" id="PF02933">
    <property type="entry name" value="CDC48_2"/>
    <property type="match status" value="1"/>
</dbReference>
<dbReference type="FunFam" id="3.40.50.300:FF:000187">
    <property type="entry name" value="Vesicular-fusion ATPase SEC18"/>
    <property type="match status" value="1"/>
</dbReference>
<dbReference type="EMBL" id="LNIX01000033">
    <property type="protein sequence ID" value="OXA40575.1"/>
    <property type="molecule type" value="Genomic_DNA"/>
</dbReference>
<evidence type="ECO:0000259" key="21">
    <source>
        <dbReference type="SMART" id="SM01073"/>
    </source>
</evidence>
<dbReference type="SMART" id="SM01073">
    <property type="entry name" value="CDC48_N"/>
    <property type="match status" value="1"/>
</dbReference>
<evidence type="ECO:0000256" key="7">
    <source>
        <dbReference type="ARBA" id="ARBA00022723"/>
    </source>
</evidence>
<evidence type="ECO:0000256" key="14">
    <source>
        <dbReference type="ARBA" id="ARBA00022927"/>
    </source>
</evidence>
<dbReference type="OMA" id="CFDNEIA"/>
<sequence length="893" mass="97645">MILYNIAKVQSHRGRGGGGRGGCFERLRLQVVRCPSDALSLTNCAIVSPQDFPGGDPRNRQHVRVCPAGVSDRTLLIFTIRQSPEVKPGTIGLSLTQRKFATASIGQDMDVFPYEFDRQTACCASVSLDVDFLQKKQSTAEPYDTDAMAEEFKSQFAGQAFHVGMPLAFSFMDKKLLSLAVKEMEVADTTPLKSGGDVKVAKGDIGLLLPNTKVTFDKGEGSTVNLTGKSKGKVTRQSIINPTWDFQRMGIGGLDKEFNAIFRRAFASRVFPPEVVEQLGCKHVKGILLYGPPGTGKTLMARQIGKMLNAKDPKIVNGPEILDKYVGQSEANIRLLFADAEEEERRLGPNSGLHIIIFDEIDAICKSRGSSGGSTGVNDTVVNQLLSKIDGVEQLNNILVIGMTNRRDMMDEALLRPGRLEARNYHAIRCMVQMEIGLPNETGRKEILKIHTALMRQHGKLADDVSLDELAALTKNFSGAEIEGLVRAAQSTAMNRLIKAASKVEVDPQAMEKLRISRSDFLNALENDVKPAFGTSQETLQVMLSRGIINWGAPVSHVLEDGMLLIQQARSTESSGLVSVLLEGPHNAGKTALAAQLAKNSDFPFIKICSPEDMVGFSESAKCMQIRKVFDDAYKSSVSCILVDNIERLLDYGSIGPRYSNLTLQALLVLLKKQPPKGRKLLVICTSSRKSVLQEMEMLSAFTAVLHVPNLSEPKHMITVLEESDAFTKQEVQSIARSIEGRRIFIGIAKLLGVIDLVRQTEGDYRVSKFLSKLEEEDAIELRVRQPFLDYLSYWKHLGESVETCLHDCWPLVALIVGGGVGGLFGVAVGIAVGLTLGIIVGTIVGVTFGIIIGFIVGENGKSNGHPKKSKMEKEDEEWLAWIMAAQSAQSQP</sequence>
<dbReference type="InterPro" id="IPR054419">
    <property type="entry name" value="NSF_ATPase_lid"/>
</dbReference>
<organism evidence="22 23">
    <name type="scientific">Folsomia candida</name>
    <name type="common">Springtail</name>
    <dbReference type="NCBI Taxonomy" id="158441"/>
    <lineage>
        <taxon>Eukaryota</taxon>
        <taxon>Metazoa</taxon>
        <taxon>Ecdysozoa</taxon>
        <taxon>Arthropoda</taxon>
        <taxon>Hexapoda</taxon>
        <taxon>Collembola</taxon>
        <taxon>Entomobryomorpha</taxon>
        <taxon>Isotomoidea</taxon>
        <taxon>Isotomidae</taxon>
        <taxon>Proisotominae</taxon>
        <taxon>Folsomia</taxon>
    </lineage>
</organism>
<dbReference type="SMART" id="SM00382">
    <property type="entry name" value="AAA"/>
    <property type="match status" value="2"/>
</dbReference>
<dbReference type="PANTHER" id="PTHR23078">
    <property type="entry name" value="VESICULAR-FUSION PROTEIN NSF"/>
    <property type="match status" value="1"/>
</dbReference>
<dbReference type="Gene3D" id="3.40.50.300">
    <property type="entry name" value="P-loop containing nucleotide triphosphate hydrolases"/>
    <property type="match status" value="2"/>
</dbReference>
<keyword evidence="23" id="KW-1185">Reference proteome</keyword>
<dbReference type="InterPro" id="IPR041569">
    <property type="entry name" value="AAA_lid_3"/>
</dbReference>
<dbReference type="GO" id="GO:0005524">
    <property type="term" value="F:ATP binding"/>
    <property type="evidence" value="ECO:0007669"/>
    <property type="project" value="UniProtKB-UniRule"/>
</dbReference>
<dbReference type="AlphaFoldDB" id="A0A226D4U5"/>
<comment type="catalytic activity">
    <reaction evidence="15 17">
        <text>ATP + H2O = ADP + phosphate + H(+)</text>
        <dbReference type="Rhea" id="RHEA:13065"/>
        <dbReference type="ChEBI" id="CHEBI:15377"/>
        <dbReference type="ChEBI" id="CHEBI:15378"/>
        <dbReference type="ChEBI" id="CHEBI:30616"/>
        <dbReference type="ChEBI" id="CHEBI:43474"/>
        <dbReference type="ChEBI" id="CHEBI:456216"/>
        <dbReference type="EC" id="3.6.4.6"/>
    </reaction>
</comment>
<keyword evidence="18" id="KW-1133">Transmembrane helix</keyword>
<dbReference type="SMART" id="SM01072">
    <property type="entry name" value="CDC48_2"/>
    <property type="match status" value="1"/>
</dbReference>
<keyword evidence="12 17" id="KW-0460">Magnesium</keyword>
<keyword evidence="14 17" id="KW-0653">Protein transport</keyword>
<feature type="domain" description="AAA+ ATPase" evidence="19">
    <location>
        <begin position="576"/>
        <end position="712"/>
    </location>
</feature>
<dbReference type="Gene3D" id="3.10.330.10">
    <property type="match status" value="1"/>
</dbReference>
<dbReference type="FunFam" id="1.10.8.60:FF:000026">
    <property type="entry name" value="vesicle-fusing ATPase isoform X1"/>
    <property type="match status" value="1"/>
</dbReference>
<dbReference type="EC" id="3.6.4.6" evidence="4 17"/>
<feature type="transmembrane region" description="Helical" evidence="18">
    <location>
        <begin position="839"/>
        <end position="858"/>
    </location>
</feature>
<dbReference type="PANTHER" id="PTHR23078:SF3">
    <property type="entry name" value="VESICLE-FUSING ATPASE"/>
    <property type="match status" value="1"/>
</dbReference>
<evidence type="ECO:0000256" key="5">
    <source>
        <dbReference type="ARBA" id="ARBA00022448"/>
    </source>
</evidence>
<dbReference type="FunFam" id="3.40.50.300:FF:000166">
    <property type="entry name" value="vesicle-fusing ATPase isoform X1"/>
    <property type="match status" value="1"/>
</dbReference>
<feature type="transmembrane region" description="Helical" evidence="18">
    <location>
        <begin position="810"/>
        <end position="832"/>
    </location>
</feature>
<evidence type="ECO:0000256" key="11">
    <source>
        <dbReference type="ARBA" id="ARBA00022840"/>
    </source>
</evidence>
<dbReference type="InterPro" id="IPR039812">
    <property type="entry name" value="Vesicle-fus_ATPase"/>
</dbReference>
<dbReference type="GO" id="GO:0046872">
    <property type="term" value="F:metal ion binding"/>
    <property type="evidence" value="ECO:0007669"/>
    <property type="project" value="UniProtKB-UniRule"/>
</dbReference>
<dbReference type="STRING" id="158441.A0A226D4U5"/>
<keyword evidence="11 17" id="KW-0067">ATP-binding</keyword>
<evidence type="ECO:0000256" key="10">
    <source>
        <dbReference type="ARBA" id="ARBA00022801"/>
    </source>
</evidence>
<dbReference type="Pfam" id="PF00004">
    <property type="entry name" value="AAA"/>
    <property type="match status" value="2"/>
</dbReference>
<comment type="cofactor">
    <cofactor evidence="17">
        <name>Mg(2+)</name>
        <dbReference type="ChEBI" id="CHEBI:18420"/>
    </cofactor>
    <text evidence="17">Binds 1 Mg(2+) ion per subunit.</text>
</comment>
<dbReference type="Proteomes" id="UP000198287">
    <property type="component" value="Unassembled WGS sequence"/>
</dbReference>
<dbReference type="Gene3D" id="1.10.8.60">
    <property type="match status" value="2"/>
</dbReference>
<dbReference type="InterPro" id="IPR003338">
    <property type="entry name" value="CDC4_N-term_subdom"/>
</dbReference>
<dbReference type="Pfam" id="PF21964">
    <property type="entry name" value="NSF_ATPase_lid"/>
    <property type="match status" value="1"/>
</dbReference>
<keyword evidence="6 17" id="KW-0963">Cytoplasm</keyword>
<keyword evidence="9 17" id="KW-0547">Nucleotide-binding</keyword>
<comment type="function">
    <text evidence="16 17">Required for vesicle-mediated transport. Catalyzes the fusion of transport vesicles within the Golgi cisternae. Is also required for transport from the endoplasmic reticulum to the Golgi stack. Seems to function as a fusion protein required for the delivery of cargo proteins to all compartments of the Golgi stack independent of vesicle origin.</text>
</comment>
<evidence type="ECO:0000256" key="16">
    <source>
        <dbReference type="ARBA" id="ARBA00056429"/>
    </source>
</evidence>
<evidence type="ECO:0000256" key="13">
    <source>
        <dbReference type="ARBA" id="ARBA00022892"/>
    </source>
</evidence>
<protein>
    <recommendedName>
        <fullName evidence="4 17">Vesicle-fusing ATPase</fullName>
        <ecNumber evidence="4 17">3.6.4.6</ecNumber>
    </recommendedName>
</protein>
<dbReference type="SUPFAM" id="SSF50692">
    <property type="entry name" value="ADC-like"/>
    <property type="match status" value="1"/>
</dbReference>
<dbReference type="PROSITE" id="PS00674">
    <property type="entry name" value="AAA"/>
    <property type="match status" value="1"/>
</dbReference>
<dbReference type="GO" id="GO:0005795">
    <property type="term" value="C:Golgi stack"/>
    <property type="evidence" value="ECO:0007669"/>
    <property type="project" value="TreeGrafter"/>
</dbReference>
<evidence type="ECO:0000259" key="19">
    <source>
        <dbReference type="SMART" id="SM00382"/>
    </source>
</evidence>
<dbReference type="SUPFAM" id="SSF52540">
    <property type="entry name" value="P-loop containing nucleoside triphosphate hydrolases"/>
    <property type="match status" value="2"/>
</dbReference>
<dbReference type="SUPFAM" id="SSF54585">
    <property type="entry name" value="Cdc48 domain 2-like"/>
    <property type="match status" value="1"/>
</dbReference>
<dbReference type="InterPro" id="IPR027417">
    <property type="entry name" value="P-loop_NTPase"/>
</dbReference>
<evidence type="ECO:0000256" key="18">
    <source>
        <dbReference type="SAM" id="Phobius"/>
    </source>
</evidence>
<comment type="subcellular location">
    <subcellularLocation>
        <location evidence="1 17">Cytoplasm</location>
    </subcellularLocation>
</comment>
<dbReference type="InterPro" id="IPR003593">
    <property type="entry name" value="AAA+_ATPase"/>
</dbReference>
<keyword evidence="18" id="KW-0812">Transmembrane</keyword>
<accession>A0A226D4U5</accession>
<proteinExistence type="inferred from homology"/>
<dbReference type="GO" id="GO:0035494">
    <property type="term" value="P:SNARE complex disassembly"/>
    <property type="evidence" value="ECO:0007669"/>
    <property type="project" value="InterPro"/>
</dbReference>
<evidence type="ECO:0000256" key="6">
    <source>
        <dbReference type="ARBA" id="ARBA00022490"/>
    </source>
</evidence>
<comment type="subunit">
    <text evidence="3">Homohexamer.</text>
</comment>
<keyword evidence="8" id="KW-0677">Repeat</keyword>
<feature type="domain" description="AAA+ ATPase" evidence="19">
    <location>
        <begin position="283"/>
        <end position="438"/>
    </location>
</feature>
<evidence type="ECO:0000256" key="17">
    <source>
        <dbReference type="RuleBase" id="RU367045"/>
    </source>
</evidence>
<dbReference type="InterPro" id="IPR004201">
    <property type="entry name" value="Cdc48_dom2"/>
</dbReference>
<keyword evidence="7 17" id="KW-0479">Metal-binding</keyword>
<dbReference type="GO" id="GO:0043001">
    <property type="term" value="P:Golgi to plasma membrane protein transport"/>
    <property type="evidence" value="ECO:0007669"/>
    <property type="project" value="TreeGrafter"/>
</dbReference>
<keyword evidence="5 17" id="KW-0813">Transport</keyword>